<dbReference type="PANTHER" id="PTHR12358">
    <property type="entry name" value="SPHINGOSINE KINASE"/>
    <property type="match status" value="1"/>
</dbReference>
<dbReference type="EMBL" id="JAULSU010000002">
    <property type="protein sequence ID" value="KAK0627648.1"/>
    <property type="molecule type" value="Genomic_DNA"/>
</dbReference>
<dbReference type="GO" id="GO:0005737">
    <property type="term" value="C:cytoplasm"/>
    <property type="evidence" value="ECO:0007669"/>
    <property type="project" value="TreeGrafter"/>
</dbReference>
<feature type="compositionally biased region" description="Polar residues" evidence="1">
    <location>
        <begin position="319"/>
        <end position="347"/>
    </location>
</feature>
<evidence type="ECO:0000259" key="2">
    <source>
        <dbReference type="PROSITE" id="PS50146"/>
    </source>
</evidence>
<dbReference type="PROSITE" id="PS50146">
    <property type="entry name" value="DAGK"/>
    <property type="match status" value="1"/>
</dbReference>
<dbReference type="SUPFAM" id="SSF111331">
    <property type="entry name" value="NAD kinase/diacylglycerol kinase-like"/>
    <property type="match status" value="1"/>
</dbReference>
<evidence type="ECO:0000313" key="3">
    <source>
        <dbReference type="EMBL" id="KAK0627648.1"/>
    </source>
</evidence>
<keyword evidence="4" id="KW-1185">Reference proteome</keyword>
<feature type="domain" description="DAGKc" evidence="2">
    <location>
        <begin position="225"/>
        <end position="308"/>
    </location>
</feature>
<protein>
    <submittedName>
        <fullName evidence="3">ATP-NAD kinase-like domain-containing protein</fullName>
    </submittedName>
</protein>
<dbReference type="InterPro" id="IPR001206">
    <property type="entry name" value="Diacylglycerol_kinase_cat_dom"/>
</dbReference>
<organism evidence="3 4">
    <name type="scientific">Immersiella caudata</name>
    <dbReference type="NCBI Taxonomy" id="314043"/>
    <lineage>
        <taxon>Eukaryota</taxon>
        <taxon>Fungi</taxon>
        <taxon>Dikarya</taxon>
        <taxon>Ascomycota</taxon>
        <taxon>Pezizomycotina</taxon>
        <taxon>Sordariomycetes</taxon>
        <taxon>Sordariomycetidae</taxon>
        <taxon>Sordariales</taxon>
        <taxon>Lasiosphaeriaceae</taxon>
        <taxon>Immersiella</taxon>
    </lineage>
</organism>
<keyword evidence="3" id="KW-0808">Transferase</keyword>
<dbReference type="GO" id="GO:0016020">
    <property type="term" value="C:membrane"/>
    <property type="evidence" value="ECO:0007669"/>
    <property type="project" value="TreeGrafter"/>
</dbReference>
<reference evidence="3" key="1">
    <citation type="submission" date="2023-06" db="EMBL/GenBank/DDBJ databases">
        <title>Genome-scale phylogeny and comparative genomics of the fungal order Sordariales.</title>
        <authorList>
            <consortium name="Lawrence Berkeley National Laboratory"/>
            <person name="Hensen N."/>
            <person name="Bonometti L."/>
            <person name="Westerberg I."/>
            <person name="Brannstrom I.O."/>
            <person name="Guillou S."/>
            <person name="Cros-Aarteil S."/>
            <person name="Calhoun S."/>
            <person name="Haridas S."/>
            <person name="Kuo A."/>
            <person name="Mondo S."/>
            <person name="Pangilinan J."/>
            <person name="Riley R."/>
            <person name="Labutti K."/>
            <person name="Andreopoulos B."/>
            <person name="Lipzen A."/>
            <person name="Chen C."/>
            <person name="Yanf M."/>
            <person name="Daum C."/>
            <person name="Ng V."/>
            <person name="Clum A."/>
            <person name="Steindorff A."/>
            <person name="Ohm R."/>
            <person name="Martin F."/>
            <person name="Silar P."/>
            <person name="Natvig D."/>
            <person name="Lalanne C."/>
            <person name="Gautier V."/>
            <person name="Ament-Velasquez S.L."/>
            <person name="Kruys A."/>
            <person name="Hutchinson M.I."/>
            <person name="Powell A.J."/>
            <person name="Barry K."/>
            <person name="Miller A.N."/>
            <person name="Grigoriev I.V."/>
            <person name="Debuchy R."/>
            <person name="Gladieux P."/>
            <person name="Thoren M.H."/>
            <person name="Johannesson H."/>
        </authorList>
    </citation>
    <scope>NUCLEOTIDE SEQUENCE</scope>
    <source>
        <strain evidence="3">CBS 606.72</strain>
    </source>
</reference>
<dbReference type="Pfam" id="PF00781">
    <property type="entry name" value="DAGK_cat"/>
    <property type="match status" value="1"/>
</dbReference>
<dbReference type="PANTHER" id="PTHR12358:SF108">
    <property type="entry name" value="DAGKC DOMAIN-CONTAINING PROTEIN"/>
    <property type="match status" value="1"/>
</dbReference>
<proteinExistence type="predicted"/>
<dbReference type="GO" id="GO:0001727">
    <property type="term" value="F:lipid kinase activity"/>
    <property type="evidence" value="ECO:0007669"/>
    <property type="project" value="TreeGrafter"/>
</dbReference>
<dbReference type="AlphaFoldDB" id="A0AA39X5H7"/>
<dbReference type="Gene3D" id="2.60.200.40">
    <property type="match status" value="1"/>
</dbReference>
<gene>
    <name evidence="3" type="ORF">B0T14DRAFT_513028</name>
</gene>
<feature type="region of interest" description="Disordered" evidence="1">
    <location>
        <begin position="316"/>
        <end position="351"/>
    </location>
</feature>
<name>A0AA39X5H7_9PEZI</name>
<dbReference type="InterPro" id="IPR017438">
    <property type="entry name" value="ATP-NAD_kinase_N"/>
</dbReference>
<dbReference type="InterPro" id="IPR050187">
    <property type="entry name" value="Lipid_Phosphate_FormReg"/>
</dbReference>
<dbReference type="Gene3D" id="3.40.50.10330">
    <property type="entry name" value="Probable inorganic polyphosphate/atp-NAD kinase, domain 1"/>
    <property type="match status" value="1"/>
</dbReference>
<sequence length="545" mass="59249">MAIHMPVNVARIPDATPPREVQIVDYRDGQLLWATQNGDNTEHVNRLKSEEIVFILKRPESDGYLVYSLTEASDDKESDDAKPRFQVSVLFAAQLPEEPLAEFLLDVIPAHLRSDGRNQLLDVIVSTRSGTGQAPAFYEGVLHPLLEALGLREQRLGLAEQADQFGDGEAAGGGTDGYSYRYRLTVTKSSTTVRDFARGLAGTGSAEVNGNARNGAKPASPNRAIVLLSGDGGVIDLLNGIDQSVSGKDTPVPTVAVLPLGTGNALFHSLHKPLYTAQGASHLILGLRTLFRGIPSPLPTFRASFSPGSRLVSSAELATDSNTNGPSVKTNGNTEANGANSHTNGNSPHPEIDHLLGTIVASYGFHASLVWESDTPAYRAHGSKRFGMAAAELLKLSHAYSAKVEVRHRNSSTFIPLRKNKKFNYVLATMMSNLEKTFTISPESKPLDGKLRLVHFGDVGGERTMEVMMAAYKEGSHVRMRWGEDGEGVGYEEVEEVKVTIEEKDERWRKVCVDGTIVEVGKGGWMKVEKEEGERLKILVGRRVL</sequence>
<dbReference type="GO" id="GO:0046512">
    <property type="term" value="P:sphingosine biosynthetic process"/>
    <property type="evidence" value="ECO:0007669"/>
    <property type="project" value="TreeGrafter"/>
</dbReference>
<keyword evidence="3" id="KW-0418">Kinase</keyword>
<dbReference type="InterPro" id="IPR016064">
    <property type="entry name" value="NAD/diacylglycerol_kinase_sf"/>
</dbReference>
<dbReference type="Proteomes" id="UP001175000">
    <property type="component" value="Unassembled WGS sequence"/>
</dbReference>
<evidence type="ECO:0000256" key="1">
    <source>
        <dbReference type="SAM" id="MobiDB-lite"/>
    </source>
</evidence>
<comment type="caution">
    <text evidence="3">The sequence shown here is derived from an EMBL/GenBank/DDBJ whole genome shotgun (WGS) entry which is preliminary data.</text>
</comment>
<evidence type="ECO:0000313" key="4">
    <source>
        <dbReference type="Proteomes" id="UP001175000"/>
    </source>
</evidence>
<accession>A0AA39X5H7</accession>